<dbReference type="Proteomes" id="UP001596620">
    <property type="component" value="Unassembled WGS sequence"/>
</dbReference>
<dbReference type="SUPFAM" id="SSF56519">
    <property type="entry name" value="Penicillin binding protein dimerisation domain"/>
    <property type="match status" value="1"/>
</dbReference>
<reference evidence="17" key="1">
    <citation type="journal article" date="2019" name="Int. J. Syst. Evol. Microbiol.">
        <title>The Global Catalogue of Microorganisms (GCM) 10K type strain sequencing project: providing services to taxonomists for standard genome sequencing and annotation.</title>
        <authorList>
            <consortium name="The Broad Institute Genomics Platform"/>
            <consortium name="The Broad Institute Genome Sequencing Center for Infectious Disease"/>
            <person name="Wu L."/>
            <person name="Ma J."/>
        </authorList>
    </citation>
    <scope>NUCLEOTIDE SEQUENCE [LARGE SCALE GENOMIC DNA]</scope>
    <source>
        <strain evidence="17">JCM 30234</strain>
    </source>
</reference>
<evidence type="ECO:0000256" key="8">
    <source>
        <dbReference type="ARBA" id="ARBA00022960"/>
    </source>
</evidence>
<dbReference type="SUPFAM" id="SSF56601">
    <property type="entry name" value="beta-lactamase/transpeptidase-like"/>
    <property type="match status" value="1"/>
</dbReference>
<sequence>MLKKNKKRKAPLPFRLNILFFAVFLLFSVLVLQLGVVQILNGDAYQAEIDRTTSDYTKVPVPRGKMYDRNGNLIVGNDAEYSITYTPEKGTQPADRLETAEKLVDYISMDADNYLDSITTRDKKEYWYLKNTEKAKDLLSKKEKNDLDNGETYTEILKRIDEDNLDDYSERQLEVMAIKKEMDKAMALTPQVIKNNNVTAKEFARVSAHLDNLGGVNATTDWDRKYPYDETFRDFAGSITSQSQGIPKAKEDYYLTRGYSRNDRVGNSGLEEQYESALRGRKGKIEYTTDSSGDIVDSDTVVEGKRGKDLVLTVDMELQKKIDKLMRSEMKTAVRNQPGVNKELKKAMAVVMDPNTGDILAASGQRYNHEKNEFSDIGTATLYDGNPFGSSVKGATVLAGYQSGAIEPGQTFYDDGIKIKGSQEKSSWKDLGMVNDLQALEQSSNVYMFHIAMRMGGEYNYQRNKAIDIDYDTFDQLRNYYAQFGLGVPTGVDFPYESTGYEGSNPLAGNLLDMAIGQYDNYTTMQMAQYVSTIANGGYRVRPHFMKNIRNPLPHDEGLGPVYKSKNTEVMNRIQMSDSEISRVQKGFHRVFNGSEGTAARQFADQPYDAAGKTGTAEYDIYYPNGDRKKTDNTALVGYAPYDDPEVAFALIVPHVGKNDDSDINLKIGDGILDAYFEEDHEDND</sequence>
<dbReference type="EMBL" id="JBHTGR010000057">
    <property type="protein sequence ID" value="MFC7748087.1"/>
    <property type="molecule type" value="Genomic_DNA"/>
</dbReference>
<dbReference type="InterPro" id="IPR036138">
    <property type="entry name" value="PBP_dimer_sf"/>
</dbReference>
<comment type="pathway">
    <text evidence="3">Cell wall biogenesis; peptidoglycan biosynthesis.</text>
</comment>
<evidence type="ECO:0000256" key="12">
    <source>
        <dbReference type="ARBA" id="ARBA00023316"/>
    </source>
</evidence>
<evidence type="ECO:0000256" key="2">
    <source>
        <dbReference type="ARBA" id="ARBA00004236"/>
    </source>
</evidence>
<dbReference type="RefSeq" id="WP_382361003.1">
    <property type="nucleotide sequence ID" value="NZ_JBHTGR010000057.1"/>
</dbReference>
<dbReference type="Gene3D" id="3.90.1310.10">
    <property type="entry name" value="Penicillin-binding protein 2a (Domain 2)"/>
    <property type="match status" value="1"/>
</dbReference>
<evidence type="ECO:0000256" key="7">
    <source>
        <dbReference type="ARBA" id="ARBA00022692"/>
    </source>
</evidence>
<dbReference type="InterPro" id="IPR050515">
    <property type="entry name" value="Beta-lactam/transpept"/>
</dbReference>
<organism evidence="16 17">
    <name type="scientific">Lentibacillus kimchii</name>
    <dbReference type="NCBI Taxonomy" id="1542911"/>
    <lineage>
        <taxon>Bacteria</taxon>
        <taxon>Bacillati</taxon>
        <taxon>Bacillota</taxon>
        <taxon>Bacilli</taxon>
        <taxon>Bacillales</taxon>
        <taxon>Bacillaceae</taxon>
        <taxon>Lentibacillus</taxon>
    </lineage>
</organism>
<keyword evidence="6" id="KW-1003">Cell membrane</keyword>
<comment type="subcellular location">
    <subcellularLocation>
        <location evidence="2">Cell membrane</location>
    </subcellularLocation>
    <subcellularLocation>
        <location evidence="1">Membrane</location>
        <topology evidence="1">Single-pass membrane protein</topology>
    </subcellularLocation>
</comment>
<evidence type="ECO:0000256" key="13">
    <source>
        <dbReference type="ARBA" id="ARBA00034000"/>
    </source>
</evidence>
<evidence type="ECO:0000259" key="14">
    <source>
        <dbReference type="Pfam" id="PF00905"/>
    </source>
</evidence>
<dbReference type="Gene3D" id="3.40.710.10">
    <property type="entry name" value="DD-peptidase/beta-lactamase superfamily"/>
    <property type="match status" value="1"/>
</dbReference>
<dbReference type="PANTHER" id="PTHR30627:SF2">
    <property type="entry name" value="PEPTIDOGLYCAN D,D-TRANSPEPTIDASE MRDA"/>
    <property type="match status" value="1"/>
</dbReference>
<keyword evidence="9" id="KW-0573">Peptidoglycan synthesis</keyword>
<evidence type="ECO:0000256" key="11">
    <source>
        <dbReference type="ARBA" id="ARBA00023136"/>
    </source>
</evidence>
<feature type="domain" description="Penicillin-binding protein transpeptidase" evidence="14">
    <location>
        <begin position="348"/>
        <end position="668"/>
    </location>
</feature>
<evidence type="ECO:0000256" key="3">
    <source>
        <dbReference type="ARBA" id="ARBA00004752"/>
    </source>
</evidence>
<evidence type="ECO:0000256" key="5">
    <source>
        <dbReference type="ARBA" id="ARBA00012448"/>
    </source>
</evidence>
<evidence type="ECO:0000259" key="15">
    <source>
        <dbReference type="Pfam" id="PF03717"/>
    </source>
</evidence>
<evidence type="ECO:0000313" key="16">
    <source>
        <dbReference type="EMBL" id="MFC7748087.1"/>
    </source>
</evidence>
<dbReference type="EC" id="3.4.16.4" evidence="5"/>
<evidence type="ECO:0000256" key="10">
    <source>
        <dbReference type="ARBA" id="ARBA00022989"/>
    </source>
</evidence>
<evidence type="ECO:0000256" key="4">
    <source>
        <dbReference type="ARBA" id="ARBA00007171"/>
    </source>
</evidence>
<evidence type="ECO:0000256" key="1">
    <source>
        <dbReference type="ARBA" id="ARBA00004167"/>
    </source>
</evidence>
<keyword evidence="10" id="KW-1133">Transmembrane helix</keyword>
<dbReference type="Pfam" id="PF00905">
    <property type="entry name" value="Transpeptidase"/>
    <property type="match status" value="1"/>
</dbReference>
<name>A0ABW2UVY4_9BACI</name>
<feature type="domain" description="Penicillin-binding protein dimerisation" evidence="15">
    <location>
        <begin position="59"/>
        <end position="297"/>
    </location>
</feature>
<dbReference type="Pfam" id="PF03717">
    <property type="entry name" value="PBP_dimer"/>
    <property type="match status" value="1"/>
</dbReference>
<evidence type="ECO:0000256" key="6">
    <source>
        <dbReference type="ARBA" id="ARBA00022475"/>
    </source>
</evidence>
<evidence type="ECO:0000256" key="9">
    <source>
        <dbReference type="ARBA" id="ARBA00022984"/>
    </source>
</evidence>
<proteinExistence type="inferred from homology"/>
<dbReference type="PANTHER" id="PTHR30627">
    <property type="entry name" value="PEPTIDOGLYCAN D,D-TRANSPEPTIDASE"/>
    <property type="match status" value="1"/>
</dbReference>
<dbReference type="InterPro" id="IPR001460">
    <property type="entry name" value="PCN-bd_Tpept"/>
</dbReference>
<keyword evidence="11" id="KW-0472">Membrane</keyword>
<evidence type="ECO:0000313" key="17">
    <source>
        <dbReference type="Proteomes" id="UP001596620"/>
    </source>
</evidence>
<protein>
    <recommendedName>
        <fullName evidence="5">serine-type D-Ala-D-Ala carboxypeptidase</fullName>
        <ecNumber evidence="5">3.4.16.4</ecNumber>
    </recommendedName>
</protein>
<keyword evidence="17" id="KW-1185">Reference proteome</keyword>
<dbReference type="Gene3D" id="1.10.10.1230">
    <property type="entry name" value="Penicillin-binding protein, N-terminal non-catalytic domain, head sub-domain"/>
    <property type="match status" value="1"/>
</dbReference>
<gene>
    <name evidence="16" type="ORF">ACFQU8_12925</name>
</gene>
<keyword evidence="12" id="KW-0961">Cell wall biogenesis/degradation</keyword>
<comment type="caution">
    <text evidence="16">The sequence shown here is derived from an EMBL/GenBank/DDBJ whole genome shotgun (WGS) entry which is preliminary data.</text>
</comment>
<keyword evidence="8" id="KW-0133">Cell shape</keyword>
<dbReference type="InterPro" id="IPR005311">
    <property type="entry name" value="PBP_dimer"/>
</dbReference>
<dbReference type="InterPro" id="IPR012338">
    <property type="entry name" value="Beta-lactam/transpept-like"/>
</dbReference>
<accession>A0ABW2UVY4</accession>
<comment type="similarity">
    <text evidence="4">Belongs to the transpeptidase family.</text>
</comment>
<keyword evidence="7" id="KW-0812">Transmembrane</keyword>
<comment type="catalytic activity">
    <reaction evidence="13">
        <text>Preferential cleavage: (Ac)2-L-Lys-D-Ala-|-D-Ala. Also transpeptidation of peptidyl-alanyl moieties that are N-acyl substituents of D-alanine.</text>
        <dbReference type="EC" id="3.4.16.4"/>
    </reaction>
</comment>